<protein>
    <submittedName>
        <fullName evidence="3">Gpi anchored protein</fullName>
    </submittedName>
</protein>
<dbReference type="Proteomes" id="UP000249619">
    <property type="component" value="Unassembled WGS sequence"/>
</dbReference>
<evidence type="ECO:0000256" key="2">
    <source>
        <dbReference type="SAM" id="SignalP"/>
    </source>
</evidence>
<evidence type="ECO:0000256" key="1">
    <source>
        <dbReference type="SAM" id="MobiDB-lite"/>
    </source>
</evidence>
<dbReference type="OrthoDB" id="4843554at2759"/>
<name>A0A364MUD8_STELY</name>
<reference evidence="4" key="1">
    <citation type="submission" date="2018-05" db="EMBL/GenBank/DDBJ databases">
        <title>Draft genome sequence of Stemphylium lycopersici strain CIDEFI 213.</title>
        <authorList>
            <person name="Medina R."/>
            <person name="Franco M.E.E."/>
            <person name="Lucentini C.G."/>
            <person name="Saparrat M.C.N."/>
            <person name="Balatti P.A."/>
        </authorList>
    </citation>
    <scope>NUCLEOTIDE SEQUENCE [LARGE SCALE GENOMIC DNA]</scope>
    <source>
        <strain evidence="4">CIDEFI 213</strain>
    </source>
</reference>
<dbReference type="AlphaFoldDB" id="A0A364MUD8"/>
<evidence type="ECO:0000313" key="3">
    <source>
        <dbReference type="EMBL" id="RAR03095.1"/>
    </source>
</evidence>
<gene>
    <name evidence="3" type="ORF">DDE83_008346</name>
</gene>
<accession>A0A364MUD8</accession>
<comment type="caution">
    <text evidence="3">The sequence shown here is derived from an EMBL/GenBank/DDBJ whole genome shotgun (WGS) entry which is preliminary data.</text>
</comment>
<feature type="signal peptide" evidence="2">
    <location>
        <begin position="1"/>
        <end position="18"/>
    </location>
</feature>
<sequence>MHYQTIALAFALSAVGLAQDVDRDDIPQQCVAICQPIVTLTQNCDNTTNDDDDRAERQCVCNGQNASTIVPLCASCITQNGGEFDNDVSELVRECSFSSTSYAPSAASTALASGASATPTGSMNTPMTTGSMTTGTGAAATGTSNTQNGNNAQPTQTDNAAAAPTMALAAAAGGLLGFAGLIL</sequence>
<feature type="compositionally biased region" description="Low complexity" evidence="1">
    <location>
        <begin position="113"/>
        <end position="153"/>
    </location>
</feature>
<dbReference type="STRING" id="183478.A0A364MUD8"/>
<keyword evidence="2" id="KW-0732">Signal</keyword>
<feature type="region of interest" description="Disordered" evidence="1">
    <location>
        <begin position="113"/>
        <end position="158"/>
    </location>
</feature>
<organism evidence="3 4">
    <name type="scientific">Stemphylium lycopersici</name>
    <name type="common">Tomato gray leaf spot disease fungus</name>
    <name type="synonym">Thyrospora lycopersici</name>
    <dbReference type="NCBI Taxonomy" id="183478"/>
    <lineage>
        <taxon>Eukaryota</taxon>
        <taxon>Fungi</taxon>
        <taxon>Dikarya</taxon>
        <taxon>Ascomycota</taxon>
        <taxon>Pezizomycotina</taxon>
        <taxon>Dothideomycetes</taxon>
        <taxon>Pleosporomycetidae</taxon>
        <taxon>Pleosporales</taxon>
        <taxon>Pleosporineae</taxon>
        <taxon>Pleosporaceae</taxon>
        <taxon>Stemphylium</taxon>
    </lineage>
</organism>
<dbReference type="EMBL" id="QGDH01000192">
    <property type="protein sequence ID" value="RAR03095.1"/>
    <property type="molecule type" value="Genomic_DNA"/>
</dbReference>
<feature type="chain" id="PRO_5016850765" evidence="2">
    <location>
        <begin position="19"/>
        <end position="183"/>
    </location>
</feature>
<evidence type="ECO:0000313" key="4">
    <source>
        <dbReference type="Proteomes" id="UP000249619"/>
    </source>
</evidence>
<proteinExistence type="predicted"/>
<keyword evidence="4" id="KW-1185">Reference proteome</keyword>